<keyword evidence="3" id="KW-1185">Reference proteome</keyword>
<keyword evidence="1" id="KW-1133">Transmembrane helix</keyword>
<feature type="transmembrane region" description="Helical" evidence="1">
    <location>
        <begin position="149"/>
        <end position="169"/>
    </location>
</feature>
<protein>
    <submittedName>
        <fullName evidence="2">Uncharacterized protein</fullName>
    </submittedName>
</protein>
<sequence>MLTIFAIELRKSRMRLWSLVGTAVWLAVLLPAHSRWIQDWPEAALWAFSPLLYVGPLLGAGAADTARLRTENAPWDSVNITRWQYVAAAAAHLGATVAWALLPPLLSMVTVSVVSWTAHGPGVPISGFTIIGLLVVITLVLCGYTVGTLFSSPMLAPALALFVTFALTTNSPTLPASDQPWFQASTPVMFLWAASASVLAVAALLAQSQPRHDTRRRTRVVSRALPASLCLVTLVFVMTPPFLSAQLAIGGSWAGLDHDALSGRSRSTPPTDPACATTAHDTTVCVWPSEADRYLLDFTEWAERFDVLRAAMNSTGAVTIGQPGLVDERDAQSILVETFGDGDGLWLAVGPIASWAQYASEDFAIGRCDYFWSSPEDQDLAWTLHLVSSAYVFGADMPSTVHHPGSSDSAEATVADIRSRPDDEQLAWIVESNDTLLAPCLEELNAEE</sequence>
<gene>
    <name evidence="2" type="ORF">ATL42_1679</name>
</gene>
<evidence type="ECO:0000313" key="3">
    <source>
        <dbReference type="Proteomes" id="UP000225548"/>
    </source>
</evidence>
<evidence type="ECO:0000256" key="1">
    <source>
        <dbReference type="SAM" id="Phobius"/>
    </source>
</evidence>
<organism evidence="2 3">
    <name type="scientific">Sanguibacter antarcticus</name>
    <dbReference type="NCBI Taxonomy" id="372484"/>
    <lineage>
        <taxon>Bacteria</taxon>
        <taxon>Bacillati</taxon>
        <taxon>Actinomycetota</taxon>
        <taxon>Actinomycetes</taxon>
        <taxon>Micrococcales</taxon>
        <taxon>Sanguibacteraceae</taxon>
        <taxon>Sanguibacter</taxon>
    </lineage>
</organism>
<name>A0A2A9E6F6_9MICO</name>
<keyword evidence="1" id="KW-0812">Transmembrane</keyword>
<keyword evidence="1" id="KW-0472">Membrane</keyword>
<dbReference type="AlphaFoldDB" id="A0A2A9E6F6"/>
<dbReference type="Proteomes" id="UP000225548">
    <property type="component" value="Unassembled WGS sequence"/>
</dbReference>
<feature type="transmembrane region" description="Helical" evidence="1">
    <location>
        <begin position="189"/>
        <end position="208"/>
    </location>
</feature>
<dbReference type="EMBL" id="PDJG01000001">
    <property type="protein sequence ID" value="PFG33789.1"/>
    <property type="molecule type" value="Genomic_DNA"/>
</dbReference>
<proteinExistence type="predicted"/>
<feature type="transmembrane region" description="Helical" evidence="1">
    <location>
        <begin position="122"/>
        <end position="142"/>
    </location>
</feature>
<feature type="transmembrane region" description="Helical" evidence="1">
    <location>
        <begin position="220"/>
        <end position="238"/>
    </location>
</feature>
<comment type="caution">
    <text evidence="2">The sequence shown here is derived from an EMBL/GenBank/DDBJ whole genome shotgun (WGS) entry which is preliminary data.</text>
</comment>
<feature type="transmembrane region" description="Helical" evidence="1">
    <location>
        <begin position="83"/>
        <end position="102"/>
    </location>
</feature>
<evidence type="ECO:0000313" key="2">
    <source>
        <dbReference type="EMBL" id="PFG33789.1"/>
    </source>
</evidence>
<reference evidence="2 3" key="1">
    <citation type="submission" date="2017-10" db="EMBL/GenBank/DDBJ databases">
        <title>Sequencing the genomes of 1000 actinobacteria strains.</title>
        <authorList>
            <person name="Klenk H.-P."/>
        </authorList>
    </citation>
    <scope>NUCLEOTIDE SEQUENCE [LARGE SCALE GENOMIC DNA]</scope>
    <source>
        <strain evidence="2 3">DSM 18966</strain>
    </source>
</reference>
<accession>A0A2A9E6F6</accession>
<feature type="transmembrane region" description="Helical" evidence="1">
    <location>
        <begin position="44"/>
        <end position="63"/>
    </location>
</feature>